<dbReference type="InterPro" id="IPR043128">
    <property type="entry name" value="Rev_trsase/Diguanyl_cyclase"/>
</dbReference>
<dbReference type="GO" id="GO:0003964">
    <property type="term" value="F:RNA-directed DNA polymerase activity"/>
    <property type="evidence" value="ECO:0007669"/>
    <property type="project" value="UniProtKB-KW"/>
</dbReference>
<evidence type="ECO:0000259" key="7">
    <source>
        <dbReference type="Pfam" id="PF17917"/>
    </source>
</evidence>
<keyword evidence="6" id="KW-0695">RNA-directed DNA polymerase</keyword>
<name>A0AAE0UH45_9TELE</name>
<keyword evidence="9" id="KW-1185">Reference proteome</keyword>
<evidence type="ECO:0000313" key="9">
    <source>
        <dbReference type="Proteomes" id="UP001274896"/>
    </source>
</evidence>
<evidence type="ECO:0000256" key="1">
    <source>
        <dbReference type="ARBA" id="ARBA00022679"/>
    </source>
</evidence>
<dbReference type="PANTHER" id="PTHR34072:SF42">
    <property type="entry name" value="INTEGRASE CATALYTIC DOMAIN-CONTAINING PROTEIN"/>
    <property type="match status" value="1"/>
</dbReference>
<dbReference type="AlphaFoldDB" id="A0AAE0UH45"/>
<evidence type="ECO:0000313" key="8">
    <source>
        <dbReference type="EMBL" id="KAK3506444.1"/>
    </source>
</evidence>
<comment type="caution">
    <text evidence="8">The sequence shown here is derived from an EMBL/GenBank/DDBJ whole genome shotgun (WGS) entry which is preliminary data.</text>
</comment>
<accession>A0AAE0UH45</accession>
<sequence length="195" mass="22545">MDCTKVEVIKSWPQPSTVKDLQWFLGFANFYRRFISGYSDLTAPLTSVLCKKPKNLSWTSGAIEAFWKLKAAFCMAPTLLSAAEQNYDLGNRELLAIKLALVEWQHWLERANHPFEVITDHRNLQYLREAKRLNPRQARWALFFTRFNFCVTYRPGNKNTKADALSRIHSPDPMPEQLEPILPPDLFVSHHLVAG</sequence>
<dbReference type="Pfam" id="PF17917">
    <property type="entry name" value="RT_RNaseH"/>
    <property type="match status" value="1"/>
</dbReference>
<proteinExistence type="predicted"/>
<keyword evidence="1" id="KW-0808">Transferase</keyword>
<dbReference type="Proteomes" id="UP001274896">
    <property type="component" value="Unassembled WGS sequence"/>
</dbReference>
<evidence type="ECO:0000256" key="3">
    <source>
        <dbReference type="ARBA" id="ARBA00022722"/>
    </source>
</evidence>
<dbReference type="CDD" id="cd09274">
    <property type="entry name" value="RNase_HI_RT_Ty3"/>
    <property type="match status" value="1"/>
</dbReference>
<reference evidence="8" key="1">
    <citation type="submission" date="2023-06" db="EMBL/GenBank/DDBJ databases">
        <title>Male Hemibagrus guttatus genome.</title>
        <authorList>
            <person name="Bian C."/>
        </authorList>
    </citation>
    <scope>NUCLEOTIDE SEQUENCE</scope>
    <source>
        <strain evidence="8">Male_cb2023</strain>
        <tissue evidence="8">Muscle</tissue>
    </source>
</reference>
<keyword evidence="5" id="KW-0378">Hydrolase</keyword>
<dbReference type="Gene3D" id="3.30.70.270">
    <property type="match status" value="1"/>
</dbReference>
<keyword evidence="3" id="KW-0540">Nuclease</keyword>
<evidence type="ECO:0000256" key="4">
    <source>
        <dbReference type="ARBA" id="ARBA00022759"/>
    </source>
</evidence>
<evidence type="ECO:0000256" key="6">
    <source>
        <dbReference type="ARBA" id="ARBA00022918"/>
    </source>
</evidence>
<dbReference type="SUPFAM" id="SSF56672">
    <property type="entry name" value="DNA/RNA polymerases"/>
    <property type="match status" value="1"/>
</dbReference>
<protein>
    <recommendedName>
        <fullName evidence="7">Reverse transcriptase RNase H-like domain-containing protein</fullName>
    </recommendedName>
</protein>
<dbReference type="GO" id="GO:0016787">
    <property type="term" value="F:hydrolase activity"/>
    <property type="evidence" value="ECO:0007669"/>
    <property type="project" value="UniProtKB-KW"/>
</dbReference>
<keyword evidence="4" id="KW-0255">Endonuclease</keyword>
<gene>
    <name evidence="8" type="ORF">QTP70_017063</name>
</gene>
<evidence type="ECO:0000256" key="2">
    <source>
        <dbReference type="ARBA" id="ARBA00022695"/>
    </source>
</evidence>
<keyword evidence="2" id="KW-0548">Nucleotidyltransferase</keyword>
<dbReference type="InterPro" id="IPR041373">
    <property type="entry name" value="RT_RNaseH"/>
</dbReference>
<dbReference type="GO" id="GO:0004519">
    <property type="term" value="F:endonuclease activity"/>
    <property type="evidence" value="ECO:0007669"/>
    <property type="project" value="UniProtKB-KW"/>
</dbReference>
<dbReference type="FunFam" id="3.30.70.270:FF:000063">
    <property type="entry name" value="Zinc knuckle domaincontaining protein"/>
    <property type="match status" value="1"/>
</dbReference>
<organism evidence="8 9">
    <name type="scientific">Hemibagrus guttatus</name>
    <dbReference type="NCBI Taxonomy" id="175788"/>
    <lineage>
        <taxon>Eukaryota</taxon>
        <taxon>Metazoa</taxon>
        <taxon>Chordata</taxon>
        <taxon>Craniata</taxon>
        <taxon>Vertebrata</taxon>
        <taxon>Euteleostomi</taxon>
        <taxon>Actinopterygii</taxon>
        <taxon>Neopterygii</taxon>
        <taxon>Teleostei</taxon>
        <taxon>Ostariophysi</taxon>
        <taxon>Siluriformes</taxon>
        <taxon>Bagridae</taxon>
        <taxon>Hemibagrus</taxon>
    </lineage>
</organism>
<feature type="domain" description="Reverse transcriptase RNase H-like" evidence="7">
    <location>
        <begin position="80"/>
        <end position="147"/>
    </location>
</feature>
<dbReference type="PANTHER" id="PTHR34072">
    <property type="entry name" value="ENZYMATIC POLYPROTEIN-RELATED"/>
    <property type="match status" value="1"/>
</dbReference>
<dbReference type="InterPro" id="IPR043502">
    <property type="entry name" value="DNA/RNA_pol_sf"/>
</dbReference>
<dbReference type="EMBL" id="JAUCMX010000031">
    <property type="protein sequence ID" value="KAK3506444.1"/>
    <property type="molecule type" value="Genomic_DNA"/>
</dbReference>
<evidence type="ECO:0000256" key="5">
    <source>
        <dbReference type="ARBA" id="ARBA00022801"/>
    </source>
</evidence>